<accession>A0A1Y4MXH8</accession>
<dbReference type="Pfam" id="PF07090">
    <property type="entry name" value="GATase1_like"/>
    <property type="match status" value="1"/>
</dbReference>
<dbReference type="Proteomes" id="UP000260828">
    <property type="component" value="Unassembled WGS sequence"/>
</dbReference>
<gene>
    <name evidence="2" type="ORF">B5F11_01845</name>
    <name evidence="3" type="ORF">DXC40_17800</name>
</gene>
<comment type="caution">
    <text evidence="2">The sequence shown here is derived from an EMBL/GenBank/DDBJ whole genome shotgun (WGS) entry which is preliminary data.</text>
</comment>
<dbReference type="AlphaFoldDB" id="A0A1Y4MXH8"/>
<dbReference type="EMBL" id="NFKP01000001">
    <property type="protein sequence ID" value="OUP71632.1"/>
    <property type="molecule type" value="Genomic_DNA"/>
</dbReference>
<sequence length="260" mass="28834">MKMKVLYAGDACTKIGPVFVASPFNLEVKGVSHHIWGQPLIDALTADGIEVKHLTNDQAIGEFPRTEEELAEYDVVIISDCEAEVLSLYPFWVAGTPLPRTDRMRAIRNYAKNGGGLMMIGGWSSFSGRFGTGAYYDTPVEEALPVNCLKGADDRVEVPAGVKVKVLDKAHPIMQDIPWEEAPVFEGFNKIIPKEGANVIATIGDEEIESPLLVTWSYGKGRSAAFASDCSPHWAEYFQPWEYYGKFWVQAVRWLAGEEK</sequence>
<evidence type="ECO:0000313" key="5">
    <source>
        <dbReference type="Proteomes" id="UP000260828"/>
    </source>
</evidence>
<dbReference type="Gene3D" id="3.40.50.880">
    <property type="match status" value="1"/>
</dbReference>
<reference evidence="2" key="2">
    <citation type="journal article" date="2018" name="BMC Genomics">
        <title>Whole genome sequencing and function prediction of 133 gut anaerobes isolated from chicken caecum in pure cultures.</title>
        <authorList>
            <person name="Medvecky M."/>
            <person name="Cejkova D."/>
            <person name="Polansky O."/>
            <person name="Karasova D."/>
            <person name="Kubasova T."/>
            <person name="Cizek A."/>
            <person name="Rychlik I."/>
        </authorList>
    </citation>
    <scope>NUCLEOTIDE SEQUENCE</scope>
    <source>
        <strain evidence="2">An175</strain>
    </source>
</reference>
<proteinExistence type="predicted"/>
<name>A0A1Y4MXH8_9FIRM</name>
<dbReference type="SUPFAM" id="SSF52317">
    <property type="entry name" value="Class I glutamine amidotransferase-like"/>
    <property type="match status" value="1"/>
</dbReference>
<dbReference type="Proteomes" id="UP000196386">
    <property type="component" value="Unassembled WGS sequence"/>
</dbReference>
<evidence type="ECO:0000313" key="4">
    <source>
        <dbReference type="Proteomes" id="UP000196386"/>
    </source>
</evidence>
<dbReference type="PANTHER" id="PTHR37947">
    <property type="entry name" value="BLL2462 PROTEIN"/>
    <property type="match status" value="1"/>
</dbReference>
<evidence type="ECO:0000259" key="1">
    <source>
        <dbReference type="Pfam" id="PF07090"/>
    </source>
</evidence>
<dbReference type="InterPro" id="IPR029062">
    <property type="entry name" value="Class_I_gatase-like"/>
</dbReference>
<evidence type="ECO:0000313" key="2">
    <source>
        <dbReference type="EMBL" id="OUP71632.1"/>
    </source>
</evidence>
<dbReference type="OrthoDB" id="9781333at2"/>
<dbReference type="InterPro" id="IPR010768">
    <property type="entry name" value="GATase1-like"/>
</dbReference>
<reference evidence="3 5" key="3">
    <citation type="submission" date="2018-08" db="EMBL/GenBank/DDBJ databases">
        <title>A genome reference for cultivated species of the human gut microbiota.</title>
        <authorList>
            <person name="Zou Y."/>
            <person name="Xue W."/>
            <person name="Luo G."/>
        </authorList>
    </citation>
    <scope>NUCLEOTIDE SEQUENCE [LARGE SCALE GENOMIC DNA]</scope>
    <source>
        <strain evidence="3 5">TF05-12AC</strain>
    </source>
</reference>
<dbReference type="PANTHER" id="PTHR37947:SF1">
    <property type="entry name" value="BLL2462 PROTEIN"/>
    <property type="match status" value="1"/>
</dbReference>
<organism evidence="2 4">
    <name type="scientific">Anaerotruncus colihominis</name>
    <dbReference type="NCBI Taxonomy" id="169435"/>
    <lineage>
        <taxon>Bacteria</taxon>
        <taxon>Bacillati</taxon>
        <taxon>Bacillota</taxon>
        <taxon>Clostridia</taxon>
        <taxon>Eubacteriales</taxon>
        <taxon>Oscillospiraceae</taxon>
        <taxon>Anaerotruncus</taxon>
    </lineage>
</organism>
<feature type="domain" description="Putative glutamine amidotransferase" evidence="1">
    <location>
        <begin position="30"/>
        <end position="256"/>
    </location>
</feature>
<reference evidence="4" key="1">
    <citation type="submission" date="2017-04" db="EMBL/GenBank/DDBJ databases">
        <title>Function of individual gut microbiota members based on whole genome sequencing of pure cultures obtained from chicken caecum.</title>
        <authorList>
            <person name="Medvecky M."/>
            <person name="Cejkova D."/>
            <person name="Polansky O."/>
            <person name="Karasova D."/>
            <person name="Kubasova T."/>
            <person name="Cizek A."/>
            <person name="Rychlik I."/>
        </authorList>
    </citation>
    <scope>NUCLEOTIDE SEQUENCE [LARGE SCALE GENOMIC DNA]</scope>
    <source>
        <strain evidence="4">An175</strain>
    </source>
</reference>
<protein>
    <submittedName>
        <fullName evidence="3">Cytoplasmic protein</fullName>
    </submittedName>
</protein>
<evidence type="ECO:0000313" key="3">
    <source>
        <dbReference type="EMBL" id="RGE64578.1"/>
    </source>
</evidence>
<dbReference type="EMBL" id="QVME01000016">
    <property type="protein sequence ID" value="RGE64578.1"/>
    <property type="molecule type" value="Genomic_DNA"/>
</dbReference>